<accession>A0A1M6BPJ9</accession>
<feature type="transmembrane region" description="Helical" evidence="1">
    <location>
        <begin position="165"/>
        <end position="187"/>
    </location>
</feature>
<reference evidence="3 4" key="1">
    <citation type="submission" date="2016-11" db="EMBL/GenBank/DDBJ databases">
        <authorList>
            <person name="Jaros S."/>
            <person name="Januszkiewicz K."/>
            <person name="Wedrychowicz H."/>
        </authorList>
    </citation>
    <scope>NUCLEOTIDE SEQUENCE [LARGE SCALE GENOMIC DNA]</scope>
    <source>
        <strain evidence="3 4">DSM 19022</strain>
    </source>
</reference>
<dbReference type="Pfam" id="PF07670">
    <property type="entry name" value="Gate"/>
    <property type="match status" value="1"/>
</dbReference>
<keyword evidence="1" id="KW-1133">Transmembrane helix</keyword>
<dbReference type="RefSeq" id="WP_073024129.1">
    <property type="nucleotide sequence ID" value="NZ_FQZS01000004.1"/>
</dbReference>
<protein>
    <submittedName>
        <fullName evidence="3">Spore maturation protein A</fullName>
    </submittedName>
</protein>
<dbReference type="InterPro" id="IPR011642">
    <property type="entry name" value="Gate_dom"/>
</dbReference>
<dbReference type="Proteomes" id="UP000184442">
    <property type="component" value="Unassembled WGS sequence"/>
</dbReference>
<evidence type="ECO:0000259" key="2">
    <source>
        <dbReference type="Pfam" id="PF07670"/>
    </source>
</evidence>
<sequence length="195" mass="20804">MINKIWFFIIAFSVAFAATNGKLEALNEEIFTSLKSSVDISLGLLGNLMLWCGILKAAEKAGLVEKLGYIIRPVLGLLFRDIPEKSAAMGAMVMNITSNMLGLGNAATPFGLKAMAELQKYNKDKNTATNAMALFLVINGAPICLIPSTVMSIRASLGSNNPGAVIIPSMITSLAALTVGVICCKIFEKREGKME</sequence>
<dbReference type="OrthoDB" id="9782481at2"/>
<dbReference type="EMBL" id="FQZS01000004">
    <property type="protein sequence ID" value="SHI50685.1"/>
    <property type="molecule type" value="Genomic_DNA"/>
</dbReference>
<evidence type="ECO:0000313" key="3">
    <source>
        <dbReference type="EMBL" id="SHI50685.1"/>
    </source>
</evidence>
<proteinExistence type="predicted"/>
<feature type="domain" description="Nucleoside transporter/FeoB GTPase Gate" evidence="2">
    <location>
        <begin position="42"/>
        <end position="139"/>
    </location>
</feature>
<evidence type="ECO:0000256" key="1">
    <source>
        <dbReference type="SAM" id="Phobius"/>
    </source>
</evidence>
<dbReference type="AlphaFoldDB" id="A0A1M6BPJ9"/>
<name>A0A1M6BPJ9_9FIRM</name>
<gene>
    <name evidence="3" type="ORF">SAMN02745176_00473</name>
</gene>
<keyword evidence="1" id="KW-0472">Membrane</keyword>
<evidence type="ECO:0000313" key="4">
    <source>
        <dbReference type="Proteomes" id="UP000184442"/>
    </source>
</evidence>
<dbReference type="STRING" id="1122184.SAMN02745176_00473"/>
<keyword evidence="4" id="KW-1185">Reference proteome</keyword>
<keyword evidence="1" id="KW-0812">Transmembrane</keyword>
<feature type="transmembrane region" description="Helical" evidence="1">
    <location>
        <begin position="131"/>
        <end position="153"/>
    </location>
</feature>
<organism evidence="3 4">
    <name type="scientific">Lutispora thermophila DSM 19022</name>
    <dbReference type="NCBI Taxonomy" id="1122184"/>
    <lineage>
        <taxon>Bacteria</taxon>
        <taxon>Bacillati</taxon>
        <taxon>Bacillota</taxon>
        <taxon>Clostridia</taxon>
        <taxon>Lutisporales</taxon>
        <taxon>Lutisporaceae</taxon>
        <taxon>Lutispora</taxon>
    </lineage>
</organism>